<dbReference type="InterPro" id="IPR023780">
    <property type="entry name" value="Chromo_domain"/>
</dbReference>
<name>A0A9W8LW93_9FUNG</name>
<dbReference type="EMBL" id="JANBUO010000040">
    <property type="protein sequence ID" value="KAJ2808558.1"/>
    <property type="molecule type" value="Genomic_DNA"/>
</dbReference>
<comment type="caution">
    <text evidence="2">The sequence shown here is derived from an EMBL/GenBank/DDBJ whole genome shotgun (WGS) entry which is preliminary data.</text>
</comment>
<dbReference type="Gene3D" id="2.40.50.40">
    <property type="match status" value="1"/>
</dbReference>
<evidence type="ECO:0000313" key="3">
    <source>
        <dbReference type="Proteomes" id="UP001140094"/>
    </source>
</evidence>
<protein>
    <recommendedName>
        <fullName evidence="1">Chromo domain-containing protein</fullName>
    </recommendedName>
</protein>
<dbReference type="CDD" id="cd00024">
    <property type="entry name" value="CD_CSD"/>
    <property type="match status" value="1"/>
</dbReference>
<proteinExistence type="predicted"/>
<dbReference type="InterPro" id="IPR000953">
    <property type="entry name" value="Chromo/chromo_shadow_dom"/>
</dbReference>
<keyword evidence="3" id="KW-1185">Reference proteome</keyword>
<dbReference type="SMART" id="SM00298">
    <property type="entry name" value="CHROMO"/>
    <property type="match status" value="1"/>
</dbReference>
<dbReference type="SUPFAM" id="SSF54160">
    <property type="entry name" value="Chromo domain-like"/>
    <property type="match status" value="1"/>
</dbReference>
<feature type="domain" description="Chromo" evidence="1">
    <location>
        <begin position="85"/>
        <end position="133"/>
    </location>
</feature>
<dbReference type="InterPro" id="IPR016197">
    <property type="entry name" value="Chromo-like_dom_sf"/>
</dbReference>
<accession>A0A9W8LW93</accession>
<dbReference type="AlphaFoldDB" id="A0A9W8LW93"/>
<dbReference type="Pfam" id="PF00385">
    <property type="entry name" value="Chromo"/>
    <property type="match status" value="1"/>
</dbReference>
<gene>
    <name evidence="2" type="ORF">H4R20_000818</name>
</gene>
<dbReference type="Proteomes" id="UP001140094">
    <property type="component" value="Unassembled WGS sequence"/>
</dbReference>
<evidence type="ECO:0000259" key="1">
    <source>
        <dbReference type="PROSITE" id="PS50013"/>
    </source>
</evidence>
<evidence type="ECO:0000313" key="2">
    <source>
        <dbReference type="EMBL" id="KAJ2808558.1"/>
    </source>
</evidence>
<reference evidence="2" key="1">
    <citation type="submission" date="2022-07" db="EMBL/GenBank/DDBJ databases">
        <title>Phylogenomic reconstructions and comparative analyses of Kickxellomycotina fungi.</title>
        <authorList>
            <person name="Reynolds N.K."/>
            <person name="Stajich J.E."/>
            <person name="Barry K."/>
            <person name="Grigoriev I.V."/>
            <person name="Crous P."/>
            <person name="Smith M.E."/>
        </authorList>
    </citation>
    <scope>NUCLEOTIDE SEQUENCE</scope>
    <source>
        <strain evidence="2">NRRL 1565</strain>
    </source>
</reference>
<dbReference type="OrthoDB" id="433924at2759"/>
<sequence>MVLDFNKRHPSADLQHGDRVVLIDRTASKRKVTPMGPYCILTLIWNGGYTLECDDTANALEPLTGTFKAHHLIPVDKSTHLPADVYVDFIHDHRLRVGKSPLYLVHWCRFSAQHDTWEPAANFDDRSLVAAYQATKSPEVQAQLQRADQTARKGMTKCHALDKARGDVGDISSG</sequence>
<organism evidence="2 3">
    <name type="scientific">Coemansia guatemalensis</name>
    <dbReference type="NCBI Taxonomy" id="2761395"/>
    <lineage>
        <taxon>Eukaryota</taxon>
        <taxon>Fungi</taxon>
        <taxon>Fungi incertae sedis</taxon>
        <taxon>Zoopagomycota</taxon>
        <taxon>Kickxellomycotina</taxon>
        <taxon>Kickxellomycetes</taxon>
        <taxon>Kickxellales</taxon>
        <taxon>Kickxellaceae</taxon>
        <taxon>Coemansia</taxon>
    </lineage>
</organism>
<dbReference type="PROSITE" id="PS50013">
    <property type="entry name" value="CHROMO_2"/>
    <property type="match status" value="1"/>
</dbReference>